<proteinExistence type="predicted"/>
<evidence type="ECO:0000313" key="1">
    <source>
        <dbReference type="EMBL" id="TCP64828.1"/>
    </source>
</evidence>
<protein>
    <submittedName>
        <fullName evidence="1">Uncharacterized protein</fullName>
    </submittedName>
</protein>
<keyword evidence="2" id="KW-1185">Reference proteome</keyword>
<dbReference type="EMBL" id="SLXV01000037">
    <property type="protein sequence ID" value="TCP64828.1"/>
    <property type="molecule type" value="Genomic_DNA"/>
</dbReference>
<evidence type="ECO:0000313" key="2">
    <source>
        <dbReference type="Proteomes" id="UP000294746"/>
    </source>
</evidence>
<comment type="caution">
    <text evidence="1">The sequence shown here is derived from an EMBL/GenBank/DDBJ whole genome shotgun (WGS) entry which is preliminary data.</text>
</comment>
<dbReference type="RefSeq" id="WP_131849502.1">
    <property type="nucleotide sequence ID" value="NZ_SLXV01000037.1"/>
</dbReference>
<gene>
    <name evidence="1" type="ORF">EDD57_13710</name>
</gene>
<sequence>MNARECLELASQNQISPERLYDFFTQNVPRLTVVYQNSEAGRKPLLAKSNHPNGKSVIAFTDVDVARYVRATNPEYLVIQEEPALPFLLKAFRSDAEGILFNPGLPSRLYIDKGRLMALISAYAVHRLSHSTGAWLPSRGNELLLAPYEPGKFTVVIYVTEKDARHVSAQQGGEVRLAPWEDIFARVEKLGAPAPLFHSGLPEQMLLTQNQVVAIQQGPKSGFVEPEMIQHPFIAVSNPIVEQYEDAGLAQEVKPDESVSPFEEVATTTTADVNMPQNSKEEIDLNPARNMVPDENRVEEPSVEVAQAEAIVKDKEPKEPLTAENHSSLNEMDVTPLASIPEPTPTPNPAKEHIVPGNLSIPPELKAQLEQLERATMSGQGVANGWEVCRLLADSRRIWVITDHNGNMVILAGQDQSPIVDFFTSDAHAEQLIQEAKKQNSSLPDMMPRLVSTKKLFRALASRQPVVWINRGTPVAWTSVMGDTIPYILQLMAQNERNQN</sequence>
<dbReference type="AlphaFoldDB" id="A0A4R2RP60"/>
<name>A0A4R2RP60_9BACL</name>
<accession>A0A4R2RP60</accession>
<reference evidence="1 2" key="1">
    <citation type="submission" date="2019-03" db="EMBL/GenBank/DDBJ databases">
        <title>Genomic Encyclopedia of Type Strains, Phase IV (KMG-IV): sequencing the most valuable type-strain genomes for metagenomic binning, comparative biology and taxonomic classification.</title>
        <authorList>
            <person name="Goeker M."/>
        </authorList>
    </citation>
    <scope>NUCLEOTIDE SEQUENCE [LARGE SCALE GENOMIC DNA]</scope>
    <source>
        <strain evidence="1 2">DSM 46831</strain>
    </source>
</reference>
<dbReference type="OrthoDB" id="2986351at2"/>
<organism evidence="1 2">
    <name type="scientific">Baia soyae</name>
    <dbReference type="NCBI Taxonomy" id="1544746"/>
    <lineage>
        <taxon>Bacteria</taxon>
        <taxon>Bacillati</taxon>
        <taxon>Bacillota</taxon>
        <taxon>Bacilli</taxon>
        <taxon>Bacillales</taxon>
        <taxon>Thermoactinomycetaceae</taxon>
        <taxon>Baia</taxon>
    </lineage>
</organism>
<dbReference type="Proteomes" id="UP000294746">
    <property type="component" value="Unassembled WGS sequence"/>
</dbReference>